<proteinExistence type="inferred from homology"/>
<feature type="signal peptide" evidence="3">
    <location>
        <begin position="1"/>
        <end position="23"/>
    </location>
</feature>
<dbReference type="GO" id="GO:0005886">
    <property type="term" value="C:plasma membrane"/>
    <property type="evidence" value="ECO:0007669"/>
    <property type="project" value="TreeGrafter"/>
</dbReference>
<dbReference type="Proteomes" id="UP000189940">
    <property type="component" value="Unassembled WGS sequence"/>
</dbReference>
<evidence type="ECO:0000259" key="6">
    <source>
        <dbReference type="Pfam" id="PF25944"/>
    </source>
</evidence>
<evidence type="ECO:0000259" key="5">
    <source>
        <dbReference type="Pfam" id="PF25917"/>
    </source>
</evidence>
<dbReference type="OrthoDB" id="9816569at2"/>
<dbReference type="Gene3D" id="2.40.50.100">
    <property type="match status" value="1"/>
</dbReference>
<dbReference type="GO" id="GO:0030313">
    <property type="term" value="C:cell envelope"/>
    <property type="evidence" value="ECO:0007669"/>
    <property type="project" value="UniProtKB-SubCell"/>
</dbReference>
<dbReference type="RefSeq" id="WP_079445835.1">
    <property type="nucleotide sequence ID" value="NZ_MWPQ01000017.1"/>
</dbReference>
<dbReference type="Gene3D" id="1.10.287.470">
    <property type="entry name" value="Helix hairpin bin"/>
    <property type="match status" value="1"/>
</dbReference>
<keyword evidence="9" id="KW-1185">Reference proteome</keyword>
<organism evidence="8 9">
    <name type="scientific">Nitrobacter vulgaris</name>
    <dbReference type="NCBI Taxonomy" id="29421"/>
    <lineage>
        <taxon>Bacteria</taxon>
        <taxon>Pseudomonadati</taxon>
        <taxon>Pseudomonadota</taxon>
        <taxon>Alphaproteobacteria</taxon>
        <taxon>Hyphomicrobiales</taxon>
        <taxon>Nitrobacteraceae</taxon>
        <taxon>Nitrobacter</taxon>
    </lineage>
</organism>
<keyword evidence="3" id="KW-0732">Signal</keyword>
<keyword evidence="2" id="KW-0175">Coiled coil</keyword>
<dbReference type="Pfam" id="PF25944">
    <property type="entry name" value="Beta-barrel_RND"/>
    <property type="match status" value="1"/>
</dbReference>
<evidence type="ECO:0000313" key="8">
    <source>
        <dbReference type="EMBL" id="OPH83973.1"/>
    </source>
</evidence>
<dbReference type="NCBIfam" id="TIGR01730">
    <property type="entry name" value="RND_mfp"/>
    <property type="match status" value="1"/>
</dbReference>
<dbReference type="InterPro" id="IPR058637">
    <property type="entry name" value="YknX-like_C"/>
</dbReference>
<dbReference type="GO" id="GO:0046677">
    <property type="term" value="P:response to antibiotic"/>
    <property type="evidence" value="ECO:0007669"/>
    <property type="project" value="TreeGrafter"/>
</dbReference>
<dbReference type="GO" id="GO:0022857">
    <property type="term" value="F:transmembrane transporter activity"/>
    <property type="evidence" value="ECO:0007669"/>
    <property type="project" value="InterPro"/>
</dbReference>
<comment type="similarity">
    <text evidence="1">Belongs to the membrane fusion protein (MFP) (TC 8.A.1) family.</text>
</comment>
<dbReference type="Gene3D" id="2.40.420.20">
    <property type="match status" value="1"/>
</dbReference>
<dbReference type="Pfam" id="PF25917">
    <property type="entry name" value="BSH_RND"/>
    <property type="match status" value="1"/>
</dbReference>
<dbReference type="InterPro" id="IPR058625">
    <property type="entry name" value="MdtA-like_BSH"/>
</dbReference>
<accession>A0A1V4I1A1</accession>
<feature type="domain" description="Multidrug resistance protein MdtA-like alpha-helical hairpin" evidence="4">
    <location>
        <begin position="101"/>
        <end position="167"/>
    </location>
</feature>
<dbReference type="Gene3D" id="2.40.30.170">
    <property type="match status" value="1"/>
</dbReference>
<feature type="domain" description="Multidrug resistance protein MdtA-like barrel-sandwich hybrid" evidence="5">
    <location>
        <begin position="57"/>
        <end position="192"/>
    </location>
</feature>
<gene>
    <name evidence="8" type="ORF">B2M20_04185</name>
</gene>
<evidence type="ECO:0000259" key="4">
    <source>
        <dbReference type="Pfam" id="PF25876"/>
    </source>
</evidence>
<comment type="caution">
    <text evidence="8">The sequence shown here is derived from an EMBL/GenBank/DDBJ whole genome shotgun (WGS) entry which is preliminary data.</text>
</comment>
<dbReference type="STRING" id="29421.B2M20_04185"/>
<feature type="domain" description="Multidrug resistance protein MdtA-like beta-barrel" evidence="6">
    <location>
        <begin position="203"/>
        <end position="272"/>
    </location>
</feature>
<feature type="chain" id="PRO_5012867073" evidence="3">
    <location>
        <begin position="24"/>
        <end position="382"/>
    </location>
</feature>
<reference evidence="8 9" key="1">
    <citation type="submission" date="2017-02" db="EMBL/GenBank/DDBJ databases">
        <title>Genome sequence of the nitrite-oxidizing bacterium Nitrobacter vulgaris strain Ab1.</title>
        <authorList>
            <person name="Mellbye B.L."/>
            <person name="Davis E.W."/>
            <person name="Spieck E."/>
            <person name="Chang J.H."/>
            <person name="Bottomley P.J."/>
            <person name="Sayavedra-Soto L.A."/>
        </authorList>
    </citation>
    <scope>NUCLEOTIDE SEQUENCE [LARGE SCALE GENOMIC DNA]</scope>
    <source>
        <strain evidence="8 9">Ab1</strain>
    </source>
</reference>
<feature type="coiled-coil region" evidence="2">
    <location>
        <begin position="98"/>
        <end position="170"/>
    </location>
</feature>
<feature type="domain" description="YknX-like C-terminal permuted SH3-like" evidence="7">
    <location>
        <begin position="303"/>
        <end position="364"/>
    </location>
</feature>
<evidence type="ECO:0000259" key="7">
    <source>
        <dbReference type="Pfam" id="PF25989"/>
    </source>
</evidence>
<dbReference type="Pfam" id="PF25876">
    <property type="entry name" value="HH_MFP_RND"/>
    <property type="match status" value="1"/>
</dbReference>
<dbReference type="PANTHER" id="PTHR30158:SF3">
    <property type="entry name" value="MULTIDRUG EFFLUX PUMP SUBUNIT ACRA-RELATED"/>
    <property type="match status" value="1"/>
</dbReference>
<dbReference type="InterPro" id="IPR058626">
    <property type="entry name" value="MdtA-like_b-barrel"/>
</dbReference>
<name>A0A1V4I1A1_NITVU</name>
<dbReference type="SUPFAM" id="SSF111369">
    <property type="entry name" value="HlyD-like secretion proteins"/>
    <property type="match status" value="1"/>
</dbReference>
<protein>
    <submittedName>
        <fullName evidence="8">Efflux transporter periplasmic adaptor subunit</fullName>
    </submittedName>
</protein>
<dbReference type="InterPro" id="IPR058624">
    <property type="entry name" value="MdtA-like_HH"/>
</dbReference>
<dbReference type="InterPro" id="IPR006143">
    <property type="entry name" value="RND_pump_MFP"/>
</dbReference>
<evidence type="ECO:0000313" key="9">
    <source>
        <dbReference type="Proteomes" id="UP000189940"/>
    </source>
</evidence>
<evidence type="ECO:0000256" key="3">
    <source>
        <dbReference type="SAM" id="SignalP"/>
    </source>
</evidence>
<dbReference type="PANTHER" id="PTHR30158">
    <property type="entry name" value="ACRA/E-RELATED COMPONENT OF DRUG EFFLUX TRANSPORTER"/>
    <property type="match status" value="1"/>
</dbReference>
<dbReference type="EMBL" id="MWPQ01000017">
    <property type="protein sequence ID" value="OPH83973.1"/>
    <property type="molecule type" value="Genomic_DNA"/>
</dbReference>
<dbReference type="Pfam" id="PF25989">
    <property type="entry name" value="YknX_C"/>
    <property type="match status" value="1"/>
</dbReference>
<sequence length="382" mass="41238">MRALSSVYIFIAGAFLSATSAIAQVSSAAPPAVGVVAVEFKPMAESTEINGRIQARNRVDLVARVTAFMDERLFVEGADVKKDQVLYRLERAPFQAEVEAKEAAVAEAKAQLENADLALFRAQELLRKNSGTQVTADTALAAQRTAAAQLKAAQAQLHQAQINLDYTEIKAPIDGLIGRTSLTVGNVVSPSSGTLATIVSPDPMYVIFPVSVRRVLELRERYADKGGYHAVQIRVRLPNGEIYGQTGKLEFVDIGVAKDTDTLILRGTIPNSRIQTVEEKKLYELTDQEFVTVLLEAVEPLKVLAVPRAAILADQQGDYVFVVNDKNVAEQRRVKLGQSTPDVAGVVDGLQPDERVVVEGIQRVRPNLAVSPAPASSISAGR</sequence>
<evidence type="ECO:0000256" key="1">
    <source>
        <dbReference type="ARBA" id="ARBA00009477"/>
    </source>
</evidence>
<evidence type="ECO:0000256" key="2">
    <source>
        <dbReference type="SAM" id="Coils"/>
    </source>
</evidence>
<dbReference type="AlphaFoldDB" id="A0A1V4I1A1"/>